<feature type="region of interest" description="Disordered" evidence="4">
    <location>
        <begin position="772"/>
        <end position="812"/>
    </location>
</feature>
<evidence type="ECO:0000256" key="4">
    <source>
        <dbReference type="SAM" id="MobiDB-lite"/>
    </source>
</evidence>
<feature type="compositionally biased region" description="Pro residues" evidence="4">
    <location>
        <begin position="658"/>
        <end position="670"/>
    </location>
</feature>
<reference evidence="6" key="1">
    <citation type="submission" date="2023-03" db="EMBL/GenBank/DDBJ databases">
        <title>Massive genome expansion in bonnet fungi (Mycena s.s.) driven by repeated elements and novel gene families across ecological guilds.</title>
        <authorList>
            <consortium name="Lawrence Berkeley National Laboratory"/>
            <person name="Harder C.B."/>
            <person name="Miyauchi S."/>
            <person name="Viragh M."/>
            <person name="Kuo A."/>
            <person name="Thoen E."/>
            <person name="Andreopoulos B."/>
            <person name="Lu D."/>
            <person name="Skrede I."/>
            <person name="Drula E."/>
            <person name="Henrissat B."/>
            <person name="Morin E."/>
            <person name="Kohler A."/>
            <person name="Barry K."/>
            <person name="LaButti K."/>
            <person name="Morin E."/>
            <person name="Salamov A."/>
            <person name="Lipzen A."/>
            <person name="Mereny Z."/>
            <person name="Hegedus B."/>
            <person name="Baldrian P."/>
            <person name="Stursova M."/>
            <person name="Weitz H."/>
            <person name="Taylor A."/>
            <person name="Grigoriev I.V."/>
            <person name="Nagy L.G."/>
            <person name="Martin F."/>
            <person name="Kauserud H."/>
        </authorList>
    </citation>
    <scope>NUCLEOTIDE SEQUENCE</scope>
    <source>
        <strain evidence="6">9284</strain>
    </source>
</reference>
<dbReference type="GO" id="GO:0005737">
    <property type="term" value="C:cytoplasm"/>
    <property type="evidence" value="ECO:0007669"/>
    <property type="project" value="UniProtKB-SubCell"/>
</dbReference>
<sequence>MSEPVPDPTVKSEPGPDADIPPPTSDYDALLTRLQESPHDSESWKRLIDLAETADKNTADNNWTLTSKAYDALLQQYPNTAAAQVAYIRLFFDDFSGEAGLKRVENLLNRFLRFSPHVEIWKLYLSYVRKTNQAGGAREIFRKAFDYVLNHIGQDRDSGSIWAEYIQFLHAADTTSTWEEGQKMEALRKVYHRAVQIPLSNVEKLWGELESFEMGLNKITAKKFMQDLTPGYMQARSTLRQLTTYLQGLGLHPPPDPSHFWLPSPPTFSKDDRPLIGRWKTYLKWEEGNPLAIEEKDRANLILRIQLAYRKAVIWMRYYPEIWFMAFSWTASVGRTDEAVTILKAGLEANPDSFVLTFAYAEHLEKTNDFPAVHAEYERFFGVLAADLSRLSTAAAAATAASETKAEFDDLTLETNGSETTNGVETTPTVNADQERLNERKKEYTNAQINYMRFARRAQGFAAYRAAFGKARRDEFCSWEVFESAALTEYRCNFTGDGRDVAGRIFETGMKKFGTDVDFVEGHLSFLLTINDENNARALFERVIGTFTPQQARPLWERWSRFQYQYETLEAVLKLEARMAEIYPNDPPIKRFAQRHASRTIDAIAEHDLGVAMSRKQVSANIIKSTGSYPPSSSFNQNGSGNGSGNPLSPTNSFSIPNPNPNPNKRPPPPPDRKRENDYKRPRPDDRTERRRYSPPPPPPAQSGPSTSAWERDRDNKPPLRRDVPPPPRDDKPVTLPPILHRFIAQLPPAETFNGPVFNVENLMDKLKTAVIPSTSARARSPPPPPRASGRPPPDYSPYQGPGSMPTRRGRY</sequence>
<dbReference type="Proteomes" id="UP001221142">
    <property type="component" value="Unassembled WGS sequence"/>
</dbReference>
<accession>A0AAD7BEP3</accession>
<dbReference type="InterPro" id="IPR008847">
    <property type="entry name" value="Suf"/>
</dbReference>
<dbReference type="Pfam" id="PF05843">
    <property type="entry name" value="Suf"/>
    <property type="match status" value="1"/>
</dbReference>
<evidence type="ECO:0000313" key="7">
    <source>
        <dbReference type="Proteomes" id="UP001221142"/>
    </source>
</evidence>
<feature type="compositionally biased region" description="Basic and acidic residues" evidence="4">
    <location>
        <begin position="671"/>
        <end position="692"/>
    </location>
</feature>
<name>A0AAD7BEP3_9AGAR</name>
<dbReference type="EMBL" id="JARKIF010000019">
    <property type="protein sequence ID" value="KAJ7618475.1"/>
    <property type="molecule type" value="Genomic_DNA"/>
</dbReference>
<gene>
    <name evidence="6" type="ORF">FB45DRAFT_840266</name>
</gene>
<feature type="compositionally biased region" description="Low complexity" evidence="4">
    <location>
        <begin position="630"/>
        <end position="653"/>
    </location>
</feature>
<dbReference type="SMART" id="SM00386">
    <property type="entry name" value="HAT"/>
    <property type="match status" value="5"/>
</dbReference>
<evidence type="ECO:0000256" key="3">
    <source>
        <dbReference type="RuleBase" id="RU369035"/>
    </source>
</evidence>
<dbReference type="Gene3D" id="1.25.40.1040">
    <property type="match status" value="1"/>
</dbReference>
<dbReference type="PANTHER" id="PTHR19980:SF0">
    <property type="entry name" value="CLEAVAGE STIMULATION FACTOR SUBUNIT 3"/>
    <property type="match status" value="1"/>
</dbReference>
<comment type="caution">
    <text evidence="6">The sequence shown here is derived from an EMBL/GenBank/DDBJ whole genome shotgun (WGS) entry which is preliminary data.</text>
</comment>
<dbReference type="GO" id="GO:0180010">
    <property type="term" value="P:co-transcriptional mRNA 3'-end processing, cleavage and polyadenylation pathway"/>
    <property type="evidence" value="ECO:0007669"/>
    <property type="project" value="UniProtKB-UniRule"/>
</dbReference>
<feature type="compositionally biased region" description="Pro residues" evidence="4">
    <location>
        <begin position="781"/>
        <end position="796"/>
    </location>
</feature>
<dbReference type="GO" id="GO:0003729">
    <property type="term" value="F:mRNA binding"/>
    <property type="evidence" value="ECO:0007669"/>
    <property type="project" value="TreeGrafter"/>
</dbReference>
<evidence type="ECO:0000259" key="5">
    <source>
        <dbReference type="Pfam" id="PF05843"/>
    </source>
</evidence>
<feature type="domain" description="Suppressor of forked" evidence="5">
    <location>
        <begin position="30"/>
        <end position="609"/>
    </location>
</feature>
<dbReference type="InterPro" id="IPR045243">
    <property type="entry name" value="Rna14-like"/>
</dbReference>
<keyword evidence="3" id="KW-0507">mRNA processing</keyword>
<keyword evidence="7" id="KW-1185">Reference proteome</keyword>
<dbReference type="GO" id="GO:0005634">
    <property type="term" value="C:nucleus"/>
    <property type="evidence" value="ECO:0007669"/>
    <property type="project" value="UniProtKB-SubCell"/>
</dbReference>
<feature type="region of interest" description="Disordered" evidence="4">
    <location>
        <begin position="624"/>
        <end position="736"/>
    </location>
</feature>
<keyword evidence="1" id="KW-0677">Repeat</keyword>
<evidence type="ECO:0000256" key="1">
    <source>
        <dbReference type="ARBA" id="ARBA00022737"/>
    </source>
</evidence>
<keyword evidence="2 3" id="KW-0539">Nucleus</keyword>
<keyword evidence="3" id="KW-0963">Cytoplasm</keyword>
<dbReference type="PANTHER" id="PTHR19980">
    <property type="entry name" value="RNA CLEAVAGE STIMULATION FACTOR"/>
    <property type="match status" value="1"/>
</dbReference>
<feature type="region of interest" description="Disordered" evidence="4">
    <location>
        <begin position="1"/>
        <end position="27"/>
    </location>
</feature>
<feature type="compositionally biased region" description="Basic and acidic residues" evidence="4">
    <location>
        <begin position="710"/>
        <end position="733"/>
    </location>
</feature>
<evidence type="ECO:0000256" key="2">
    <source>
        <dbReference type="ARBA" id="ARBA00023242"/>
    </source>
</evidence>
<proteinExistence type="predicted"/>
<protein>
    <recommendedName>
        <fullName evidence="3">mRNA 3'-end-processing protein RNA14</fullName>
    </recommendedName>
</protein>
<dbReference type="InterPro" id="IPR011990">
    <property type="entry name" value="TPR-like_helical_dom_sf"/>
</dbReference>
<comment type="function">
    <text evidence="3">Component of the cleavage factor IA (CFIA) complex, which is involved in the endonucleolytic cleavage during polyadenylation-dependent pre-mRNA 3'-end formation.</text>
</comment>
<dbReference type="InterPro" id="IPR003107">
    <property type="entry name" value="HAT"/>
</dbReference>
<dbReference type="AlphaFoldDB" id="A0AAD7BEP3"/>
<evidence type="ECO:0000313" key="6">
    <source>
        <dbReference type="EMBL" id="KAJ7618475.1"/>
    </source>
</evidence>
<comment type="subcellular location">
    <subcellularLocation>
        <location evidence="3">Nucleus</location>
    </subcellularLocation>
    <subcellularLocation>
        <location evidence="3">Cytoplasm</location>
    </subcellularLocation>
    <text evidence="3">Nucleus and/or cytoplasm.</text>
</comment>
<dbReference type="SUPFAM" id="SSF48452">
    <property type="entry name" value="TPR-like"/>
    <property type="match status" value="2"/>
</dbReference>
<organism evidence="6 7">
    <name type="scientific">Roridomyces roridus</name>
    <dbReference type="NCBI Taxonomy" id="1738132"/>
    <lineage>
        <taxon>Eukaryota</taxon>
        <taxon>Fungi</taxon>
        <taxon>Dikarya</taxon>
        <taxon>Basidiomycota</taxon>
        <taxon>Agaricomycotina</taxon>
        <taxon>Agaricomycetes</taxon>
        <taxon>Agaricomycetidae</taxon>
        <taxon>Agaricales</taxon>
        <taxon>Marasmiineae</taxon>
        <taxon>Mycenaceae</taxon>
        <taxon>Roridomyces</taxon>
    </lineage>
</organism>